<proteinExistence type="inferred from homology"/>
<dbReference type="GO" id="GO:0016757">
    <property type="term" value="F:glycosyltransferase activity"/>
    <property type="evidence" value="ECO:0007669"/>
    <property type="project" value="UniProtKB-KW"/>
</dbReference>
<dbReference type="OrthoDB" id="153025at2"/>
<name>A0A2K9MJP8_9RHOB</name>
<dbReference type="AlphaFoldDB" id="A0A2K9MJP8"/>
<keyword evidence="3 6" id="KW-0808">Transferase</keyword>
<dbReference type="Proteomes" id="UP000234882">
    <property type="component" value="Chromosome"/>
</dbReference>
<feature type="domain" description="Glycosyltransferase 2-like" evidence="5">
    <location>
        <begin position="27"/>
        <end position="191"/>
    </location>
</feature>
<comment type="similarity">
    <text evidence="1">Belongs to the glycosyltransferase 2 family.</text>
</comment>
<accession>A0A2K9MJP8</accession>
<evidence type="ECO:0000256" key="1">
    <source>
        <dbReference type="ARBA" id="ARBA00006739"/>
    </source>
</evidence>
<protein>
    <submittedName>
        <fullName evidence="6">Glycosyltransferase family 2 protein</fullName>
    </submittedName>
</protein>
<dbReference type="RefSeq" id="WP_101500120.1">
    <property type="nucleotide sequence ID" value="NZ_CP025583.1"/>
</dbReference>
<sequence>MTRPADAARPFITAAPPLDAAADLPVSVIVASRGRPVHLRRCLTSLTWQDHPAFEVILVSDTEGLAQCPDLPLKRIACDTPNIGQARNLGLATAAGRIVAFIDDDALAEPGWLSALCSGFADPRCLSAAGWTRDRDGFRWQARCQIIDARGLPRDLPDPPDAPRLMRAQPGEAISTLGTNCAFRAEALRQIGGFDPVFSYHLDESDVNLRLAVAFPDALTAVVPQAQVIHARAGSALRNAAAVPVDLGVQGRSSAIFARRQAGEVPAEAILSRHRRQLLRHMAEGRLDPFHLPRILKTLRAGLDSGSADPLPPPPRRAGITRRPSSRCRVWPGRGRFWAAGTGSAARCASRRRGWLRTG</sequence>
<reference evidence="7" key="1">
    <citation type="submission" date="2017-12" db="EMBL/GenBank/DDBJ databases">
        <title>Genomic analysis of Paracoccus sp. CBA4604.</title>
        <authorList>
            <person name="Roh S.W."/>
            <person name="Kim J.Y."/>
            <person name="Kim J.S."/>
        </authorList>
    </citation>
    <scope>NUCLEOTIDE SEQUENCE [LARGE SCALE GENOMIC DNA]</scope>
    <source>
        <strain evidence="7">CBA4604</strain>
    </source>
</reference>
<dbReference type="CDD" id="cd00761">
    <property type="entry name" value="Glyco_tranf_GTA_type"/>
    <property type="match status" value="1"/>
</dbReference>
<evidence type="ECO:0000259" key="5">
    <source>
        <dbReference type="Pfam" id="PF00535"/>
    </source>
</evidence>
<evidence type="ECO:0000256" key="4">
    <source>
        <dbReference type="SAM" id="MobiDB-lite"/>
    </source>
</evidence>
<dbReference type="PANTHER" id="PTHR43179">
    <property type="entry name" value="RHAMNOSYLTRANSFERASE WBBL"/>
    <property type="match status" value="1"/>
</dbReference>
<organism evidence="6 7">
    <name type="scientific">Paracoccus jeotgali</name>
    <dbReference type="NCBI Taxonomy" id="2065379"/>
    <lineage>
        <taxon>Bacteria</taxon>
        <taxon>Pseudomonadati</taxon>
        <taxon>Pseudomonadota</taxon>
        <taxon>Alphaproteobacteria</taxon>
        <taxon>Rhodobacterales</taxon>
        <taxon>Paracoccaceae</taxon>
        <taxon>Paracoccus</taxon>
    </lineage>
</organism>
<dbReference type="SUPFAM" id="SSF53448">
    <property type="entry name" value="Nucleotide-diphospho-sugar transferases"/>
    <property type="match status" value="1"/>
</dbReference>
<evidence type="ECO:0000313" key="7">
    <source>
        <dbReference type="Proteomes" id="UP000234882"/>
    </source>
</evidence>
<dbReference type="KEGG" id="paru:CYR75_11230"/>
<evidence type="ECO:0000256" key="2">
    <source>
        <dbReference type="ARBA" id="ARBA00022676"/>
    </source>
</evidence>
<dbReference type="Pfam" id="PF00535">
    <property type="entry name" value="Glycos_transf_2"/>
    <property type="match status" value="1"/>
</dbReference>
<gene>
    <name evidence="6" type="ORF">CYR75_11230</name>
</gene>
<dbReference type="EMBL" id="CP025583">
    <property type="protein sequence ID" value="AUM74775.1"/>
    <property type="molecule type" value="Genomic_DNA"/>
</dbReference>
<dbReference type="InterPro" id="IPR001173">
    <property type="entry name" value="Glyco_trans_2-like"/>
</dbReference>
<dbReference type="InterPro" id="IPR029044">
    <property type="entry name" value="Nucleotide-diphossugar_trans"/>
</dbReference>
<evidence type="ECO:0000256" key="3">
    <source>
        <dbReference type="ARBA" id="ARBA00022679"/>
    </source>
</evidence>
<dbReference type="Gene3D" id="3.90.550.10">
    <property type="entry name" value="Spore Coat Polysaccharide Biosynthesis Protein SpsA, Chain A"/>
    <property type="match status" value="1"/>
</dbReference>
<keyword evidence="2" id="KW-0328">Glycosyltransferase</keyword>
<dbReference type="PANTHER" id="PTHR43179:SF12">
    <property type="entry name" value="GALACTOFURANOSYLTRANSFERASE GLFT2"/>
    <property type="match status" value="1"/>
</dbReference>
<evidence type="ECO:0000313" key="6">
    <source>
        <dbReference type="EMBL" id="AUM74775.1"/>
    </source>
</evidence>
<keyword evidence="7" id="KW-1185">Reference proteome</keyword>
<feature type="region of interest" description="Disordered" evidence="4">
    <location>
        <begin position="303"/>
        <end position="323"/>
    </location>
</feature>